<feature type="signal peptide" evidence="2">
    <location>
        <begin position="1"/>
        <end position="20"/>
    </location>
</feature>
<gene>
    <name evidence="3" type="ORF">BGZ80_008793</name>
</gene>
<comment type="caution">
    <text evidence="3">The sequence shown here is derived from an EMBL/GenBank/DDBJ whole genome shotgun (WGS) entry which is preliminary data.</text>
</comment>
<feature type="region of interest" description="Disordered" evidence="1">
    <location>
        <begin position="71"/>
        <end position="127"/>
    </location>
</feature>
<accession>A0A9P6N396</accession>
<keyword evidence="2" id="KW-0732">Signal</keyword>
<reference evidence="3" key="1">
    <citation type="journal article" date="2020" name="Fungal Divers.">
        <title>Resolving the Mortierellaceae phylogeny through synthesis of multi-gene phylogenetics and phylogenomics.</title>
        <authorList>
            <person name="Vandepol N."/>
            <person name="Liber J."/>
            <person name="Desiro A."/>
            <person name="Na H."/>
            <person name="Kennedy M."/>
            <person name="Barry K."/>
            <person name="Grigoriev I.V."/>
            <person name="Miller A.N."/>
            <person name="O'Donnell K."/>
            <person name="Stajich J.E."/>
            <person name="Bonito G."/>
        </authorList>
    </citation>
    <scope>NUCLEOTIDE SEQUENCE</scope>
    <source>
        <strain evidence="3">NRRL 2769</strain>
    </source>
</reference>
<feature type="compositionally biased region" description="Low complexity" evidence="1">
    <location>
        <begin position="105"/>
        <end position="118"/>
    </location>
</feature>
<dbReference type="EMBL" id="JAAAID010000049">
    <property type="protein sequence ID" value="KAG0023621.1"/>
    <property type="molecule type" value="Genomic_DNA"/>
</dbReference>
<dbReference type="Proteomes" id="UP000703661">
    <property type="component" value="Unassembled WGS sequence"/>
</dbReference>
<feature type="compositionally biased region" description="Acidic residues" evidence="1">
    <location>
        <begin position="35"/>
        <end position="49"/>
    </location>
</feature>
<keyword evidence="4" id="KW-1185">Reference proteome</keyword>
<organism evidence="3 4">
    <name type="scientific">Entomortierella chlamydospora</name>
    <dbReference type="NCBI Taxonomy" id="101097"/>
    <lineage>
        <taxon>Eukaryota</taxon>
        <taxon>Fungi</taxon>
        <taxon>Fungi incertae sedis</taxon>
        <taxon>Mucoromycota</taxon>
        <taxon>Mortierellomycotina</taxon>
        <taxon>Mortierellomycetes</taxon>
        <taxon>Mortierellales</taxon>
        <taxon>Mortierellaceae</taxon>
        <taxon>Entomortierella</taxon>
    </lineage>
</organism>
<sequence>MGLNVSVLSFFLALVEMLRAIKDIPLPFHIHVEGGSDEEDEDVVTEGDNNDALRSGSVSFDIGSQAEAIAEGSGLGPNAAASTAATQRKQSRTQPPSATRGPTGRSSSQASIRSTTSSGQPDISYGLRRSTTFVDDAMVEAGFGDDRREQLSAASKFYNRRDFDSKIEGSADGMFRLRRRSTVSTPQQAGLGTGSHNVGTRPDELVGNIPRRSIKNSIFSRKTNTDDDTDTDEP</sequence>
<feature type="region of interest" description="Disordered" evidence="1">
    <location>
        <begin position="33"/>
        <end position="57"/>
    </location>
</feature>
<evidence type="ECO:0000256" key="1">
    <source>
        <dbReference type="SAM" id="MobiDB-lite"/>
    </source>
</evidence>
<evidence type="ECO:0000256" key="2">
    <source>
        <dbReference type="SAM" id="SignalP"/>
    </source>
</evidence>
<evidence type="ECO:0000313" key="3">
    <source>
        <dbReference type="EMBL" id="KAG0023621.1"/>
    </source>
</evidence>
<feature type="chain" id="PRO_5040392534" evidence="2">
    <location>
        <begin position="21"/>
        <end position="234"/>
    </location>
</feature>
<evidence type="ECO:0000313" key="4">
    <source>
        <dbReference type="Proteomes" id="UP000703661"/>
    </source>
</evidence>
<feature type="compositionally biased region" description="Polar residues" evidence="1">
    <location>
        <begin position="80"/>
        <end position="97"/>
    </location>
</feature>
<feature type="compositionally biased region" description="Polar residues" evidence="1">
    <location>
        <begin position="182"/>
        <end position="198"/>
    </location>
</feature>
<name>A0A9P6N396_9FUNG</name>
<feature type="region of interest" description="Disordered" evidence="1">
    <location>
        <begin position="180"/>
        <end position="234"/>
    </location>
</feature>
<proteinExistence type="predicted"/>
<protein>
    <submittedName>
        <fullName evidence="3">Uncharacterized protein</fullName>
    </submittedName>
</protein>
<dbReference type="AlphaFoldDB" id="A0A9P6N396"/>